<protein>
    <submittedName>
        <fullName evidence="1">Uncharacterized protein</fullName>
    </submittedName>
</protein>
<reference evidence="2" key="1">
    <citation type="submission" date="2016-10" db="EMBL/GenBank/DDBJ databases">
        <authorList>
            <person name="Varghese N."/>
            <person name="Submissions S."/>
        </authorList>
    </citation>
    <scope>NUCLEOTIDE SEQUENCE [LARGE SCALE GENOMIC DNA]</scope>
    <source>
        <strain evidence="2">ATCC 700379</strain>
    </source>
</reference>
<dbReference type="OrthoDB" id="2989408at2"/>
<sequence length="83" mass="9734">MKTIFSFKVYASAFRVKQMIRFYRYCEKLGQDVYIYGKNQVKQIHKRSDWLTVLIENLSRGDECLVVVKGNKVGQLSKSFAFS</sequence>
<name>A0A1I2QC35_9BACL</name>
<proteinExistence type="predicted"/>
<evidence type="ECO:0000313" key="1">
    <source>
        <dbReference type="EMBL" id="SFG23837.1"/>
    </source>
</evidence>
<dbReference type="AlphaFoldDB" id="A0A1I2QC35"/>
<dbReference type="Proteomes" id="UP000198752">
    <property type="component" value="Unassembled WGS sequence"/>
</dbReference>
<dbReference type="RefSeq" id="WP_093670853.1">
    <property type="nucleotide sequence ID" value="NZ_FOOY01000006.1"/>
</dbReference>
<evidence type="ECO:0000313" key="2">
    <source>
        <dbReference type="Proteomes" id="UP000198752"/>
    </source>
</evidence>
<dbReference type="STRING" id="269670.SAMN02982927_01088"/>
<accession>A0A1I2QC35</accession>
<organism evidence="1 2">
    <name type="scientific">Sporolactobacillus nakayamae</name>
    <dbReference type="NCBI Taxonomy" id="269670"/>
    <lineage>
        <taxon>Bacteria</taxon>
        <taxon>Bacillati</taxon>
        <taxon>Bacillota</taxon>
        <taxon>Bacilli</taxon>
        <taxon>Bacillales</taxon>
        <taxon>Sporolactobacillaceae</taxon>
        <taxon>Sporolactobacillus</taxon>
    </lineage>
</organism>
<keyword evidence="2" id="KW-1185">Reference proteome</keyword>
<dbReference type="EMBL" id="FOOY01000006">
    <property type="protein sequence ID" value="SFG23837.1"/>
    <property type="molecule type" value="Genomic_DNA"/>
</dbReference>
<gene>
    <name evidence="1" type="ORF">SAMN02982927_01088</name>
</gene>